<organism evidence="2">
    <name type="scientific">Alexandrium monilatum</name>
    <dbReference type="NCBI Taxonomy" id="311494"/>
    <lineage>
        <taxon>Eukaryota</taxon>
        <taxon>Sar</taxon>
        <taxon>Alveolata</taxon>
        <taxon>Dinophyceae</taxon>
        <taxon>Gonyaulacales</taxon>
        <taxon>Pyrocystaceae</taxon>
        <taxon>Alexandrium</taxon>
    </lineage>
</organism>
<name>A0A7S4QQ11_9DINO</name>
<reference evidence="2" key="1">
    <citation type="submission" date="2021-01" db="EMBL/GenBank/DDBJ databases">
        <authorList>
            <person name="Corre E."/>
            <person name="Pelletier E."/>
            <person name="Niang G."/>
            <person name="Scheremetjew M."/>
            <person name="Finn R."/>
            <person name="Kale V."/>
            <person name="Holt S."/>
            <person name="Cochrane G."/>
            <person name="Meng A."/>
            <person name="Brown T."/>
            <person name="Cohen L."/>
        </authorList>
    </citation>
    <scope>NUCLEOTIDE SEQUENCE</scope>
    <source>
        <strain evidence="2">CCMP3105</strain>
    </source>
</reference>
<proteinExistence type="predicted"/>
<feature type="compositionally biased region" description="Polar residues" evidence="1">
    <location>
        <begin position="620"/>
        <end position="629"/>
    </location>
</feature>
<feature type="compositionally biased region" description="Low complexity" evidence="1">
    <location>
        <begin position="753"/>
        <end position="775"/>
    </location>
</feature>
<evidence type="ECO:0000313" key="2">
    <source>
        <dbReference type="EMBL" id="CAE4590401.1"/>
    </source>
</evidence>
<gene>
    <name evidence="2" type="ORF">AMON00008_LOCUS23926</name>
</gene>
<feature type="compositionally biased region" description="Basic and acidic residues" evidence="1">
    <location>
        <begin position="396"/>
        <end position="405"/>
    </location>
</feature>
<feature type="region of interest" description="Disordered" evidence="1">
    <location>
        <begin position="750"/>
        <end position="919"/>
    </location>
</feature>
<feature type="compositionally biased region" description="Low complexity" evidence="1">
    <location>
        <begin position="785"/>
        <end position="803"/>
    </location>
</feature>
<dbReference type="EMBL" id="HBNR01034891">
    <property type="protein sequence ID" value="CAE4590401.1"/>
    <property type="molecule type" value="Transcribed_RNA"/>
</dbReference>
<feature type="compositionally biased region" description="Low complexity" evidence="1">
    <location>
        <begin position="872"/>
        <end position="882"/>
    </location>
</feature>
<feature type="compositionally biased region" description="Gly residues" evidence="1">
    <location>
        <begin position="607"/>
        <end position="617"/>
    </location>
</feature>
<feature type="compositionally biased region" description="Gly residues" evidence="1">
    <location>
        <begin position="686"/>
        <end position="698"/>
    </location>
</feature>
<feature type="compositionally biased region" description="Low complexity" evidence="1">
    <location>
        <begin position="818"/>
        <end position="861"/>
    </location>
</feature>
<feature type="compositionally biased region" description="Pro residues" evidence="1">
    <location>
        <begin position="675"/>
        <end position="685"/>
    </location>
</feature>
<feature type="region of interest" description="Disordered" evidence="1">
    <location>
        <begin position="594"/>
        <end position="738"/>
    </location>
</feature>
<feature type="region of interest" description="Disordered" evidence="1">
    <location>
        <begin position="75"/>
        <end position="108"/>
    </location>
</feature>
<evidence type="ECO:0000256" key="1">
    <source>
        <dbReference type="SAM" id="MobiDB-lite"/>
    </source>
</evidence>
<feature type="compositionally biased region" description="Low complexity" evidence="1">
    <location>
        <begin position="700"/>
        <end position="738"/>
    </location>
</feature>
<feature type="compositionally biased region" description="Basic and acidic residues" evidence="1">
    <location>
        <begin position="594"/>
        <end position="606"/>
    </location>
</feature>
<protein>
    <submittedName>
        <fullName evidence="2">Uncharacterized protein</fullName>
    </submittedName>
</protein>
<feature type="compositionally biased region" description="Low complexity" evidence="1">
    <location>
        <begin position="665"/>
        <end position="674"/>
    </location>
</feature>
<feature type="compositionally biased region" description="Low complexity" evidence="1">
    <location>
        <begin position="891"/>
        <end position="919"/>
    </location>
</feature>
<accession>A0A7S4QQ11</accession>
<dbReference type="AlphaFoldDB" id="A0A7S4QQ11"/>
<sequence>MAGARSRMSTDVQRNLEKIDLEALGPKLDALGVRTLNDLSLVDDADLVRWGLSTIERRRFFGHVRGLLGEEAGTSLLPPSALTAPGAATGGSKRAAGRSTRPDTAQASVGPARLDELLGRGSAEHQVPRLAERVLASTGPLDVTELAGRLQRAAPALAQGYDATEWPQFVEATVRGYKRLQVEEGVLAGDRPVVSICNAVLFSASEEVIADTACWVRVATSLATPAQVAVLATLCRSSREVADGPAVWGKLLSRWYPKATLLNPDWIAQSDLEKRLEAALENDYALAALTRRLQPDTPYDIGDLMNALPQQTTPKALIKFMSKHAENFRQSRDGKKFCISRQEGDLEQCKDWLTVNPFTPPPMPKTSGDGGDGGKAERQGPTPVPMGRPSELGSKPLEEPKPKEEEKDEVAPPPTPQICQQLDPKQAFRLYHTGLLSQRSDQSKRGKLEAWEYYSESNSKCVMAAGDLLDLSESRVRAIRNNDPAVVHELVAQTLEGVVAKVPFGFWNRRVRVLSNALNSSQLRCGREQRKKFERKLLEFMEWVKKERGFGFYRCDACGSRWKSGFSYEEMSQQCLQCGAYAKPYRITDLETKAEREAREKGEPLEGGKGGKGGSRGGINTRTQQQPQIQFRLPVIEHAEQGSKRSWSGPSGPEVKRWRGGGDSGSAWASDRPQSGPPRTVPPPGGGGGGGAKGGGRGLSQARWPQQQQPAAADSSAAAPAEAAAEPAPAPAAHGARWSAGAGGFFARRRAEAAAAAAGSGTQSEAAATTAAAETNTDTSGAAVSTSEAQPSSTPAASAPAAQYTPGSGGFFARRRAQAAAAAGEAESAAPAASPAPVAAAAPAPAARAEGAAADASGEAPARYKPGGGGFFARRAATASTGVGSSEVTTAAPAQEEMAAASGSAGKDAAADDAPSLSSDKLQALQELGLSLEEAVQMGLVPASAGGMEVDAEG</sequence>
<feature type="region of interest" description="Disordered" evidence="1">
    <location>
        <begin position="353"/>
        <end position="420"/>
    </location>
</feature>